<dbReference type="GO" id="GO:1904263">
    <property type="term" value="P:positive regulation of TORC1 signaling"/>
    <property type="evidence" value="ECO:0007669"/>
    <property type="project" value="TreeGrafter"/>
</dbReference>
<keyword evidence="5" id="KW-0677">Repeat</keyword>
<evidence type="ECO:0000256" key="8">
    <source>
        <dbReference type="ARBA" id="ARBA00023010"/>
    </source>
</evidence>
<dbReference type="STRING" id="1314781.A0A165KTL5"/>
<dbReference type="PRINTS" id="PR00320">
    <property type="entry name" value="GPROTEINBRPT"/>
</dbReference>
<name>A0A165KTL5_EXIGL</name>
<dbReference type="InterPro" id="IPR020472">
    <property type="entry name" value="WD40_PAC1"/>
</dbReference>
<keyword evidence="9" id="KW-0906">Nuclear pore complex</keyword>
<keyword evidence="10" id="KW-0539">Nucleus</keyword>
<dbReference type="InterPro" id="IPR037363">
    <property type="entry name" value="Sec13/Seh1_fam"/>
</dbReference>
<keyword evidence="3" id="KW-0813">Transport</keyword>
<accession>A0A165KTL5</accession>
<sequence length="406" mass="43292">MIQTGVLPESHGETITDGAYDHYGLHLATCSSDQRIKIWALDESTGNWSLEDEWKAHDARICSLSWVHPEHGSLLASSSFDCTARIWAPRDASGFTSRSGMGASMATDGSSEYRSAAQWAQTASLRDAKGSVRAVAFAPPFFGLKIATLATDGALRLYDGHAYDNWQLRDEIDMGSPSTSSTSVSATLDGVAATLAGSPIASVASGASGSATPGAPAPARGGGGGRLEADGGWAMSWCPDRWDGHGLLLAVACGRSSAVRIVHFPLITTPTKRSQAQHILTLEREQPSPYSVTAVAWAPSLGRTHHRIATGGRDGHVRIWKVVLPANSNEEVQTQLIADFDDHKAAVSRVEWNCTGTVLSSSGYDGRVRLWKVSFGNVWRGMGYVTGETVDVDVPDGVPEEEQDDQ</sequence>
<evidence type="ECO:0000313" key="13">
    <source>
        <dbReference type="EMBL" id="KZV96865.1"/>
    </source>
</evidence>
<evidence type="ECO:0000313" key="14">
    <source>
        <dbReference type="Proteomes" id="UP000077266"/>
    </source>
</evidence>
<dbReference type="AlphaFoldDB" id="A0A165KTL5"/>
<evidence type="ECO:0000256" key="6">
    <source>
        <dbReference type="ARBA" id="ARBA00022816"/>
    </source>
</evidence>
<dbReference type="GO" id="GO:0051028">
    <property type="term" value="P:mRNA transport"/>
    <property type="evidence" value="ECO:0007669"/>
    <property type="project" value="UniProtKB-KW"/>
</dbReference>
<dbReference type="InterPro" id="IPR036322">
    <property type="entry name" value="WD40_repeat_dom_sf"/>
</dbReference>
<dbReference type="GO" id="GO:0034198">
    <property type="term" value="P:cellular response to amino acid starvation"/>
    <property type="evidence" value="ECO:0007669"/>
    <property type="project" value="TreeGrafter"/>
</dbReference>
<proteinExistence type="inferred from homology"/>
<comment type="similarity">
    <text evidence="2">Belongs to the WD repeat SEC13 family.</text>
</comment>
<protein>
    <submittedName>
        <fullName evidence="13">WD40 repeat-like protein</fullName>
    </submittedName>
</protein>
<feature type="repeat" description="WD" evidence="11">
    <location>
        <begin position="340"/>
        <end position="374"/>
    </location>
</feature>
<feature type="region of interest" description="Disordered" evidence="12">
    <location>
        <begin position="205"/>
        <end position="225"/>
    </location>
</feature>
<evidence type="ECO:0000256" key="10">
    <source>
        <dbReference type="ARBA" id="ARBA00023242"/>
    </source>
</evidence>
<dbReference type="PROSITE" id="PS50294">
    <property type="entry name" value="WD_REPEATS_REGION"/>
    <property type="match status" value="1"/>
</dbReference>
<dbReference type="Proteomes" id="UP000077266">
    <property type="component" value="Unassembled WGS sequence"/>
</dbReference>
<dbReference type="PANTHER" id="PTHR11024:SF3">
    <property type="entry name" value="NUCLEOPORIN SEH1"/>
    <property type="match status" value="1"/>
</dbReference>
<dbReference type="GO" id="GO:0005198">
    <property type="term" value="F:structural molecule activity"/>
    <property type="evidence" value="ECO:0007669"/>
    <property type="project" value="InterPro"/>
</dbReference>
<dbReference type="EMBL" id="KV425937">
    <property type="protein sequence ID" value="KZV96865.1"/>
    <property type="molecule type" value="Genomic_DNA"/>
</dbReference>
<reference evidence="13 14" key="1">
    <citation type="journal article" date="2016" name="Mol. Biol. Evol.">
        <title>Comparative Genomics of Early-Diverging Mushroom-Forming Fungi Provides Insights into the Origins of Lignocellulose Decay Capabilities.</title>
        <authorList>
            <person name="Nagy L.G."/>
            <person name="Riley R."/>
            <person name="Tritt A."/>
            <person name="Adam C."/>
            <person name="Daum C."/>
            <person name="Floudas D."/>
            <person name="Sun H."/>
            <person name="Yadav J.S."/>
            <person name="Pangilinan J."/>
            <person name="Larsson K.H."/>
            <person name="Matsuura K."/>
            <person name="Barry K."/>
            <person name="Labutti K."/>
            <person name="Kuo R."/>
            <person name="Ohm R.A."/>
            <person name="Bhattacharya S.S."/>
            <person name="Shirouzu T."/>
            <person name="Yoshinaga Y."/>
            <person name="Martin F.M."/>
            <person name="Grigoriev I.V."/>
            <person name="Hibbett D.S."/>
        </authorList>
    </citation>
    <scope>NUCLEOTIDE SEQUENCE [LARGE SCALE GENOMIC DNA]</scope>
    <source>
        <strain evidence="13 14">HHB12029</strain>
    </source>
</reference>
<dbReference type="Pfam" id="PF00400">
    <property type="entry name" value="WD40"/>
    <property type="match status" value="4"/>
</dbReference>
<dbReference type="InParanoid" id="A0A165KTL5"/>
<evidence type="ECO:0000256" key="7">
    <source>
        <dbReference type="ARBA" id="ARBA00022927"/>
    </source>
</evidence>
<keyword evidence="8" id="KW-0811">Translocation</keyword>
<gene>
    <name evidence="13" type="ORF">EXIGLDRAFT_714142</name>
</gene>
<dbReference type="GO" id="GO:0035859">
    <property type="term" value="C:Seh1-associated complex"/>
    <property type="evidence" value="ECO:0007669"/>
    <property type="project" value="TreeGrafter"/>
</dbReference>
<keyword evidence="14" id="KW-1185">Reference proteome</keyword>
<keyword evidence="4 11" id="KW-0853">WD repeat</keyword>
<evidence type="ECO:0000256" key="5">
    <source>
        <dbReference type="ARBA" id="ARBA00022737"/>
    </source>
</evidence>
<dbReference type="Gene3D" id="2.130.10.10">
    <property type="entry name" value="YVTN repeat-like/Quinoprotein amine dehydrogenase"/>
    <property type="match status" value="1"/>
</dbReference>
<dbReference type="SUPFAM" id="SSF50978">
    <property type="entry name" value="WD40 repeat-like"/>
    <property type="match status" value="1"/>
</dbReference>
<evidence type="ECO:0000256" key="3">
    <source>
        <dbReference type="ARBA" id="ARBA00022448"/>
    </source>
</evidence>
<dbReference type="PROSITE" id="PS50082">
    <property type="entry name" value="WD_REPEATS_2"/>
    <property type="match status" value="3"/>
</dbReference>
<dbReference type="GO" id="GO:0031080">
    <property type="term" value="C:nuclear pore outer ring"/>
    <property type="evidence" value="ECO:0007669"/>
    <property type="project" value="TreeGrafter"/>
</dbReference>
<dbReference type="PANTHER" id="PTHR11024">
    <property type="entry name" value="NUCLEAR PORE COMPLEX PROTEIN SEC13 / SEH1 FAMILY MEMBER"/>
    <property type="match status" value="1"/>
</dbReference>
<dbReference type="OrthoDB" id="5566198at2759"/>
<keyword evidence="7" id="KW-0653">Protein transport</keyword>
<comment type="subcellular location">
    <subcellularLocation>
        <location evidence="1">Nucleus</location>
        <location evidence="1">Nuclear pore complex</location>
    </subcellularLocation>
</comment>
<evidence type="ECO:0000256" key="1">
    <source>
        <dbReference type="ARBA" id="ARBA00004567"/>
    </source>
</evidence>
<dbReference type="FunCoup" id="A0A165KTL5">
    <property type="interactions" value="828"/>
</dbReference>
<dbReference type="GO" id="GO:0015031">
    <property type="term" value="P:protein transport"/>
    <property type="evidence" value="ECO:0007669"/>
    <property type="project" value="UniProtKB-KW"/>
</dbReference>
<dbReference type="SMART" id="SM00320">
    <property type="entry name" value="WD40"/>
    <property type="match status" value="5"/>
</dbReference>
<evidence type="ECO:0000256" key="2">
    <source>
        <dbReference type="ARBA" id="ARBA00010102"/>
    </source>
</evidence>
<feature type="repeat" description="WD" evidence="11">
    <location>
        <begin position="292"/>
        <end position="322"/>
    </location>
</feature>
<feature type="compositionally biased region" description="Low complexity" evidence="12">
    <location>
        <begin position="205"/>
        <end position="219"/>
    </location>
</feature>
<keyword evidence="6" id="KW-0509">mRNA transport</keyword>
<evidence type="ECO:0000256" key="12">
    <source>
        <dbReference type="SAM" id="MobiDB-lite"/>
    </source>
</evidence>
<dbReference type="InterPro" id="IPR001680">
    <property type="entry name" value="WD40_rpt"/>
</dbReference>
<evidence type="ECO:0000256" key="11">
    <source>
        <dbReference type="PROSITE-ProRule" id="PRU00221"/>
    </source>
</evidence>
<feature type="repeat" description="WD" evidence="11">
    <location>
        <begin position="8"/>
        <end position="39"/>
    </location>
</feature>
<evidence type="ECO:0000256" key="9">
    <source>
        <dbReference type="ARBA" id="ARBA00023132"/>
    </source>
</evidence>
<evidence type="ECO:0000256" key="4">
    <source>
        <dbReference type="ARBA" id="ARBA00022574"/>
    </source>
</evidence>
<dbReference type="InterPro" id="IPR015943">
    <property type="entry name" value="WD40/YVTN_repeat-like_dom_sf"/>
</dbReference>
<organism evidence="13 14">
    <name type="scientific">Exidia glandulosa HHB12029</name>
    <dbReference type="NCBI Taxonomy" id="1314781"/>
    <lineage>
        <taxon>Eukaryota</taxon>
        <taxon>Fungi</taxon>
        <taxon>Dikarya</taxon>
        <taxon>Basidiomycota</taxon>
        <taxon>Agaricomycotina</taxon>
        <taxon>Agaricomycetes</taxon>
        <taxon>Auriculariales</taxon>
        <taxon>Exidiaceae</taxon>
        <taxon>Exidia</taxon>
    </lineage>
</organism>